<evidence type="ECO:0000313" key="2">
    <source>
        <dbReference type="EMBL" id="CAJ0579433.1"/>
    </source>
</evidence>
<keyword evidence="3" id="KW-1185">Reference proteome</keyword>
<feature type="compositionally biased region" description="Basic and acidic residues" evidence="1">
    <location>
        <begin position="509"/>
        <end position="522"/>
    </location>
</feature>
<dbReference type="Proteomes" id="UP001177023">
    <property type="component" value="Unassembled WGS sequence"/>
</dbReference>
<feature type="region of interest" description="Disordered" evidence="1">
    <location>
        <begin position="601"/>
        <end position="621"/>
    </location>
</feature>
<sequence length="1046" mass="116294">MTKRRAKKKKEPVIRKTATNTEILKPVVKVVQKPVVVEEQPGPSHRHAPRPTTSQRQPEGAKEKPKSGRSGKRPSRKRQIIILKEVKLRRTPKRPPVTVKRPPAKKPPRLAWSDLLEGDDEEEPGDGQQPSTSQAAQVFSGILYQGDTPPDEEFFTNGYSNEVFGCVRCYDCGTHFNRNVIHIHAPSPDSGDSGMSIAELSENYVKEAVPMKSALKKKPDKDAPEKPKCKKATVFLTPPPEREAAAPAPKSKKSSPAKERHKPSPPSTSAADRELQRATSKIERAKAKYQNYLEAKASAPTGDSPELPTSSPVPQGASPEQLKLTDHIFNPRDPDLPSLEELNRQRLSNETISDRTSPLIDPDDASTPKNGAPKSVDSTARRPIYDENNVGSTPNPTENNSLASDRDRASDDGSEASISRSRTRNQIQQQRVDRGIIERVPEILANLAQQRATEEDDEERERQREAQTNEPMPLAAQQSAERVIVHKRKRDQSSDEEVIDVTSTSPEPVRARQVEMVVEHAPKRSRRRVENSGPSPGPFRTKAEMKQLPPPQKKSVYDLPPIRFDEDDDSRDSNSTMPMYETPYIELQQLDEQAPPPLEQPATKIASDSSSGFASGGLVEDDNDEAMPILFAQTYDDSAQLPRLERPETPPTVGDALNEPMTSTAFQPIIRVPPRHLHLGQAPYIAVPKLQQKPAAATRVRATNRQPAKPKAAPRTITQQLAAQATHQIHQPVAMHHAAPVIQKPSPIHPHQQHQLQQQRALQQVNNGQPFFQAPTVFRTANRMAAPTTQPLHIPMSRPHSVLAQQLSRPSSVMQAQMMERQNPTMTTHAIPSNRPPSVLPHQMVERPGSAMATHLMTVNRPSAVLPHQLPGHRPGSVMGHPYHQHLLPVSRPTSTMMSPQHQHQQTAHNMHQRAPAVSPQSHVQRIRVIGKDGQEFRHDIPPATPRLQNVHAGPMQMVQQPRLQPPVTNMMPISQPVPQQQQPQQQHAPTAIPANHYFYLPDQFGFQPPGMHWPAFTQDFAGPQSGILTAPTARLLQEPVPVRQE</sequence>
<evidence type="ECO:0000256" key="1">
    <source>
        <dbReference type="SAM" id="MobiDB-lite"/>
    </source>
</evidence>
<feature type="compositionally biased region" description="Acidic residues" evidence="1">
    <location>
        <begin position="116"/>
        <end position="125"/>
    </location>
</feature>
<dbReference type="EMBL" id="CATQJA010002657">
    <property type="protein sequence ID" value="CAJ0579433.1"/>
    <property type="molecule type" value="Genomic_DNA"/>
</dbReference>
<feature type="region of interest" description="Disordered" evidence="1">
    <location>
        <begin position="214"/>
        <end position="576"/>
    </location>
</feature>
<gene>
    <name evidence="2" type="ORF">MSPICULIGERA_LOCUS17652</name>
</gene>
<feature type="compositionally biased region" description="Polar residues" evidence="1">
    <location>
        <begin position="345"/>
        <end position="356"/>
    </location>
</feature>
<feature type="compositionally biased region" description="Polar residues" evidence="1">
    <location>
        <begin position="389"/>
        <end position="402"/>
    </location>
</feature>
<proteinExistence type="predicted"/>
<protein>
    <submittedName>
        <fullName evidence="2">Uncharacterized protein</fullName>
    </submittedName>
</protein>
<evidence type="ECO:0000313" key="3">
    <source>
        <dbReference type="Proteomes" id="UP001177023"/>
    </source>
</evidence>
<dbReference type="AlphaFoldDB" id="A0AA36D1T1"/>
<feature type="compositionally biased region" description="Basic and acidic residues" evidence="1">
    <location>
        <begin position="431"/>
        <end position="441"/>
    </location>
</feature>
<feature type="compositionally biased region" description="Basic residues" evidence="1">
    <location>
        <begin position="250"/>
        <end position="263"/>
    </location>
</feature>
<feature type="compositionally biased region" description="Basic and acidic residues" evidence="1">
    <location>
        <begin position="217"/>
        <end position="227"/>
    </location>
</feature>
<feature type="compositionally biased region" description="Low complexity" evidence="1">
    <location>
        <begin position="606"/>
        <end position="617"/>
    </location>
</feature>
<feature type="compositionally biased region" description="Polar residues" evidence="1">
    <location>
        <begin position="416"/>
        <end position="430"/>
    </location>
</feature>
<feature type="compositionally biased region" description="Basic and acidic residues" evidence="1">
    <location>
        <begin position="271"/>
        <end position="286"/>
    </location>
</feature>
<accession>A0AA36D1T1</accession>
<feature type="region of interest" description="Disordered" evidence="1">
    <location>
        <begin position="34"/>
        <end position="149"/>
    </location>
</feature>
<feature type="compositionally biased region" description="Basic and acidic residues" evidence="1">
    <location>
        <begin position="323"/>
        <end position="335"/>
    </location>
</feature>
<reference evidence="2" key="1">
    <citation type="submission" date="2023-06" db="EMBL/GenBank/DDBJ databases">
        <authorList>
            <person name="Delattre M."/>
        </authorList>
    </citation>
    <scope>NUCLEOTIDE SEQUENCE</scope>
    <source>
        <strain evidence="2">AF72</strain>
    </source>
</reference>
<comment type="caution">
    <text evidence="2">The sequence shown here is derived from an EMBL/GenBank/DDBJ whole genome shotgun (WGS) entry which is preliminary data.</text>
</comment>
<name>A0AA36D1T1_9BILA</name>
<organism evidence="2 3">
    <name type="scientific">Mesorhabditis spiculigera</name>
    <dbReference type="NCBI Taxonomy" id="96644"/>
    <lineage>
        <taxon>Eukaryota</taxon>
        <taxon>Metazoa</taxon>
        <taxon>Ecdysozoa</taxon>
        <taxon>Nematoda</taxon>
        <taxon>Chromadorea</taxon>
        <taxon>Rhabditida</taxon>
        <taxon>Rhabditina</taxon>
        <taxon>Rhabditomorpha</taxon>
        <taxon>Rhabditoidea</taxon>
        <taxon>Rhabditidae</taxon>
        <taxon>Mesorhabditinae</taxon>
        <taxon>Mesorhabditis</taxon>
    </lineage>
</organism>
<feature type="non-terminal residue" evidence="2">
    <location>
        <position position="1"/>
    </location>
</feature>
<feature type="compositionally biased region" description="Basic residues" evidence="1">
    <location>
        <begin position="67"/>
        <end position="79"/>
    </location>
</feature>